<evidence type="ECO:0000256" key="3">
    <source>
        <dbReference type="ARBA" id="ARBA00022840"/>
    </source>
</evidence>
<dbReference type="GO" id="GO:0005874">
    <property type="term" value="C:microtubule"/>
    <property type="evidence" value="ECO:0007669"/>
    <property type="project" value="TreeGrafter"/>
</dbReference>
<dbReference type="GO" id="GO:0003777">
    <property type="term" value="F:microtubule motor activity"/>
    <property type="evidence" value="ECO:0007669"/>
    <property type="project" value="InterPro"/>
</dbReference>
<keyword evidence="10" id="KW-1185">Reference proteome</keyword>
<dbReference type="Pfam" id="PF00225">
    <property type="entry name" value="Kinesin"/>
    <property type="match status" value="1"/>
</dbReference>
<feature type="domain" description="Kinesin motor" evidence="8">
    <location>
        <begin position="1"/>
        <end position="411"/>
    </location>
</feature>
<evidence type="ECO:0000256" key="4">
    <source>
        <dbReference type="ARBA" id="ARBA00023054"/>
    </source>
</evidence>
<organism evidence="9 10">
    <name type="scientific">Acanthoscelides obtectus</name>
    <name type="common">Bean weevil</name>
    <name type="synonym">Bruchus obtectus</name>
    <dbReference type="NCBI Taxonomy" id="200917"/>
    <lineage>
        <taxon>Eukaryota</taxon>
        <taxon>Metazoa</taxon>
        <taxon>Ecdysozoa</taxon>
        <taxon>Arthropoda</taxon>
        <taxon>Hexapoda</taxon>
        <taxon>Insecta</taxon>
        <taxon>Pterygota</taxon>
        <taxon>Neoptera</taxon>
        <taxon>Endopterygota</taxon>
        <taxon>Coleoptera</taxon>
        <taxon>Polyphaga</taxon>
        <taxon>Cucujiformia</taxon>
        <taxon>Chrysomeloidea</taxon>
        <taxon>Chrysomelidae</taxon>
        <taxon>Bruchinae</taxon>
        <taxon>Bruchini</taxon>
        <taxon>Acanthoscelides</taxon>
    </lineage>
</organism>
<dbReference type="PROSITE" id="PS50067">
    <property type="entry name" value="KINESIN_MOTOR_2"/>
    <property type="match status" value="1"/>
</dbReference>
<keyword evidence="6" id="KW-0206">Cytoskeleton</keyword>
<dbReference type="EMBL" id="CAKOFQ010013292">
    <property type="protein sequence ID" value="CAH2021964.1"/>
    <property type="molecule type" value="Genomic_DNA"/>
</dbReference>
<dbReference type="GO" id="GO:0005524">
    <property type="term" value="F:ATP binding"/>
    <property type="evidence" value="ECO:0007669"/>
    <property type="project" value="UniProtKB-UniRule"/>
</dbReference>
<evidence type="ECO:0000256" key="7">
    <source>
        <dbReference type="PROSITE-ProRule" id="PRU00283"/>
    </source>
</evidence>
<dbReference type="Proteomes" id="UP001152888">
    <property type="component" value="Unassembled WGS sequence"/>
</dbReference>
<evidence type="ECO:0000256" key="2">
    <source>
        <dbReference type="ARBA" id="ARBA00022741"/>
    </source>
</evidence>
<comment type="subcellular location">
    <subcellularLocation>
        <location evidence="1">Cytoplasm</location>
        <location evidence="1">Cytoskeleton</location>
    </subcellularLocation>
</comment>
<reference evidence="9" key="1">
    <citation type="submission" date="2022-03" db="EMBL/GenBank/DDBJ databases">
        <authorList>
            <person name="Sayadi A."/>
        </authorList>
    </citation>
    <scope>NUCLEOTIDE SEQUENCE</scope>
</reference>
<evidence type="ECO:0000313" key="10">
    <source>
        <dbReference type="Proteomes" id="UP001152888"/>
    </source>
</evidence>
<keyword evidence="6" id="KW-0963">Cytoplasm</keyword>
<evidence type="ECO:0000313" key="9">
    <source>
        <dbReference type="EMBL" id="CAH2021964.1"/>
    </source>
</evidence>
<gene>
    <name evidence="9" type="ORF">ACAOBT_LOCUS38821</name>
</gene>
<protein>
    <recommendedName>
        <fullName evidence="8">Kinesin motor domain-containing protein</fullName>
    </recommendedName>
</protein>
<dbReference type="PANTHER" id="PTHR47968">
    <property type="entry name" value="CENTROMERE PROTEIN E"/>
    <property type="match status" value="1"/>
</dbReference>
<proteinExistence type="inferred from homology"/>
<dbReference type="GO" id="GO:0000278">
    <property type="term" value="P:mitotic cell cycle"/>
    <property type="evidence" value="ECO:0007669"/>
    <property type="project" value="TreeGrafter"/>
</dbReference>
<dbReference type="InterPro" id="IPR036961">
    <property type="entry name" value="Kinesin_motor_dom_sf"/>
</dbReference>
<evidence type="ECO:0000256" key="6">
    <source>
        <dbReference type="ARBA" id="ARBA00023212"/>
    </source>
</evidence>
<keyword evidence="4" id="KW-0175">Coiled coil</keyword>
<dbReference type="Gene3D" id="3.40.850.10">
    <property type="entry name" value="Kinesin motor domain"/>
    <property type="match status" value="3"/>
</dbReference>
<dbReference type="GO" id="GO:0007018">
    <property type="term" value="P:microtubule-based movement"/>
    <property type="evidence" value="ECO:0007669"/>
    <property type="project" value="InterPro"/>
</dbReference>
<dbReference type="AlphaFoldDB" id="A0A9P0VV66"/>
<dbReference type="PANTHER" id="PTHR47968:SF75">
    <property type="entry name" value="CENTROMERE-ASSOCIATED PROTEIN E"/>
    <property type="match status" value="1"/>
</dbReference>
<comment type="similarity">
    <text evidence="7">Belongs to the TRAFAC class myosin-kinesin ATPase superfamily. Kinesin family.</text>
</comment>
<name>A0A9P0VV66_ACAOB</name>
<dbReference type="InterPro" id="IPR027640">
    <property type="entry name" value="Kinesin-like_fam"/>
</dbReference>
<evidence type="ECO:0000256" key="1">
    <source>
        <dbReference type="ARBA" id="ARBA00004245"/>
    </source>
</evidence>
<dbReference type="SUPFAM" id="SSF52540">
    <property type="entry name" value="P-loop containing nucleoside triphosphate hydrolases"/>
    <property type="match status" value="3"/>
</dbReference>
<feature type="binding site" evidence="7">
    <location>
        <begin position="76"/>
        <end position="83"/>
    </location>
    <ligand>
        <name>ATP</name>
        <dbReference type="ChEBI" id="CHEBI:30616"/>
    </ligand>
</feature>
<dbReference type="PRINTS" id="PR00380">
    <property type="entry name" value="KINESINHEAVY"/>
</dbReference>
<keyword evidence="2 7" id="KW-0547">Nucleotide-binding</keyword>
<keyword evidence="3 7" id="KW-0067">ATP-binding</keyword>
<keyword evidence="5 7" id="KW-0505">Motor protein</keyword>
<dbReference type="OrthoDB" id="3176171at2759"/>
<dbReference type="InterPro" id="IPR027417">
    <property type="entry name" value="P-loop_NTPase"/>
</dbReference>
<accession>A0A9P0VV66</accession>
<dbReference type="InterPro" id="IPR001752">
    <property type="entry name" value="Kinesin_motor_dom"/>
</dbReference>
<comment type="caution">
    <text evidence="9">The sequence shown here is derived from an EMBL/GenBank/DDBJ whole genome shotgun (WGS) entry which is preliminary data.</text>
</comment>
<evidence type="ECO:0000259" key="8">
    <source>
        <dbReference type="PROSITE" id="PS50067"/>
    </source>
</evidence>
<evidence type="ECO:0000256" key="5">
    <source>
        <dbReference type="ARBA" id="ARBA00023175"/>
    </source>
</evidence>
<dbReference type="GO" id="GO:0008017">
    <property type="term" value="F:microtubule binding"/>
    <property type="evidence" value="ECO:0007669"/>
    <property type="project" value="InterPro"/>
</dbReference>
<dbReference type="SMART" id="SM00129">
    <property type="entry name" value="KISc"/>
    <property type="match status" value="1"/>
</dbReference>
<sequence length="411" mass="45810">MNERSSRSHTIFRIILESKDANQKDGPVHISYLNSMDLAGSERVSLTKAADVYGSVVKPLVDSFMEGFNATIFAYGQTSSGKTHTILGNKTDPGLFQLVSNQLFQHVADQVDKRYLIRCSYIEIYNEKINDLLDKSNQGLTIREDIKGNVLLDAREAVVDNVDKVMENMMQGNKIRRVAATRMNERSSRSHTIFRIILESKDANQKDGPVHISYLNLMDLAGSERVSLTKAAGERLKEGANINKSLSVLGNVIRQLSEGKEFISYRDSKLTRLLSQALGDNVDKVMENMMQGNKIRRVAATRMNERSSRSHTIFRIILESKDANQKDGPVHISYLNLMDLAGSERVSLTKAAGERLKEGANINKSLSVLGNVIRQLSEGKEFISYRDSKLTRLLSQALGGNAKSLIIGMLL</sequence>